<organism evidence="1 2">
    <name type="scientific">Novipirellula artificiosorum</name>
    <dbReference type="NCBI Taxonomy" id="2528016"/>
    <lineage>
        <taxon>Bacteria</taxon>
        <taxon>Pseudomonadati</taxon>
        <taxon>Planctomycetota</taxon>
        <taxon>Planctomycetia</taxon>
        <taxon>Pirellulales</taxon>
        <taxon>Pirellulaceae</taxon>
        <taxon>Novipirellula</taxon>
    </lineage>
</organism>
<proteinExistence type="predicted"/>
<dbReference type="SUPFAM" id="SSF53649">
    <property type="entry name" value="Alkaline phosphatase-like"/>
    <property type="match status" value="1"/>
</dbReference>
<accession>A0A5C6CVT3</accession>
<dbReference type="Proteomes" id="UP000319143">
    <property type="component" value="Unassembled WGS sequence"/>
</dbReference>
<sequence>MLRPPEQLYLTTDDPYEMKNLADDPKFAETKSRLSDALDEWMESQSDPGAPVDTVEALRASRRGQHLHGLAK</sequence>
<evidence type="ECO:0008006" key="3">
    <source>
        <dbReference type="Google" id="ProtNLM"/>
    </source>
</evidence>
<dbReference type="Gene3D" id="3.40.720.10">
    <property type="entry name" value="Alkaline Phosphatase, subunit A"/>
    <property type="match status" value="1"/>
</dbReference>
<gene>
    <name evidence="1" type="ORF">Poly41_67620</name>
</gene>
<reference evidence="1 2" key="1">
    <citation type="submission" date="2019-02" db="EMBL/GenBank/DDBJ databases">
        <title>Deep-cultivation of Planctomycetes and their phenomic and genomic characterization uncovers novel biology.</title>
        <authorList>
            <person name="Wiegand S."/>
            <person name="Jogler M."/>
            <person name="Boedeker C."/>
            <person name="Pinto D."/>
            <person name="Vollmers J."/>
            <person name="Rivas-Marin E."/>
            <person name="Kohn T."/>
            <person name="Peeters S.H."/>
            <person name="Heuer A."/>
            <person name="Rast P."/>
            <person name="Oberbeckmann S."/>
            <person name="Bunk B."/>
            <person name="Jeske O."/>
            <person name="Meyerdierks A."/>
            <person name="Storesund J.E."/>
            <person name="Kallscheuer N."/>
            <person name="Luecker S."/>
            <person name="Lage O.M."/>
            <person name="Pohl T."/>
            <person name="Merkel B.J."/>
            <person name="Hornburger P."/>
            <person name="Mueller R.-W."/>
            <person name="Bruemmer F."/>
            <person name="Labrenz M."/>
            <person name="Spormann A.M."/>
            <person name="Op Den Camp H."/>
            <person name="Overmann J."/>
            <person name="Amann R."/>
            <person name="Jetten M.S.M."/>
            <person name="Mascher T."/>
            <person name="Medema M.H."/>
            <person name="Devos D.P."/>
            <person name="Kaster A.-K."/>
            <person name="Ovreas L."/>
            <person name="Rohde M."/>
            <person name="Galperin M.Y."/>
            <person name="Jogler C."/>
        </authorList>
    </citation>
    <scope>NUCLEOTIDE SEQUENCE [LARGE SCALE GENOMIC DNA]</scope>
    <source>
        <strain evidence="1 2">Poly41</strain>
    </source>
</reference>
<evidence type="ECO:0000313" key="2">
    <source>
        <dbReference type="Proteomes" id="UP000319143"/>
    </source>
</evidence>
<evidence type="ECO:0000313" key="1">
    <source>
        <dbReference type="EMBL" id="TWU29063.1"/>
    </source>
</evidence>
<dbReference type="InterPro" id="IPR017850">
    <property type="entry name" value="Alkaline_phosphatase_core_sf"/>
</dbReference>
<keyword evidence="2" id="KW-1185">Reference proteome</keyword>
<dbReference type="EMBL" id="SJPV01000024">
    <property type="protein sequence ID" value="TWU29063.1"/>
    <property type="molecule type" value="Genomic_DNA"/>
</dbReference>
<comment type="caution">
    <text evidence="1">The sequence shown here is derived from an EMBL/GenBank/DDBJ whole genome shotgun (WGS) entry which is preliminary data.</text>
</comment>
<protein>
    <recommendedName>
        <fullName evidence="3">N-sulphoglucosamine sulphohydrolase C-terminal domain-containing protein</fullName>
    </recommendedName>
</protein>
<dbReference type="AlphaFoldDB" id="A0A5C6CVT3"/>
<name>A0A5C6CVT3_9BACT</name>
<dbReference type="RefSeq" id="WP_146531422.1">
    <property type="nucleotide sequence ID" value="NZ_SJPV01000024.1"/>
</dbReference>